<name>A0A5K7XIH3_9BACT</name>
<reference evidence="3" key="1">
    <citation type="submission" date="2019-10" db="EMBL/GenBank/DDBJ databases">
        <title>Lacipirellula parvula gen. nov., sp. nov., representing a lineage of planctomycetes widespread in freshwater anoxic habitats, and description of the family Lacipirellulaceae.</title>
        <authorList>
            <person name="Dedysh S.N."/>
            <person name="Kulichevskaya I.S."/>
            <person name="Beletsky A.V."/>
            <person name="Rakitin A.L."/>
            <person name="Mardanov A.V."/>
            <person name="Ivanova A.A."/>
            <person name="Saltykova V.X."/>
            <person name="Rijpstra W.I.C."/>
            <person name="Sinninghe Damste J.S."/>
            <person name="Ravin N.V."/>
        </authorList>
    </citation>
    <scope>NUCLEOTIDE SEQUENCE [LARGE SCALE GENOMIC DNA]</scope>
    <source>
        <strain evidence="3">PX69</strain>
    </source>
</reference>
<evidence type="ECO:0000313" key="2">
    <source>
        <dbReference type="EMBL" id="BBO36215.1"/>
    </source>
</evidence>
<evidence type="ECO:0000256" key="1">
    <source>
        <dbReference type="SAM" id="MobiDB-lite"/>
    </source>
</evidence>
<organism evidence="2 3">
    <name type="scientific">Lacipirellula parvula</name>
    <dbReference type="NCBI Taxonomy" id="2650471"/>
    <lineage>
        <taxon>Bacteria</taxon>
        <taxon>Pseudomonadati</taxon>
        <taxon>Planctomycetota</taxon>
        <taxon>Planctomycetia</taxon>
        <taxon>Pirellulales</taxon>
        <taxon>Lacipirellulaceae</taxon>
        <taxon>Lacipirellula</taxon>
    </lineage>
</organism>
<proteinExistence type="predicted"/>
<sequence>MAQRRPTTAERRAREATGPLGREAAGEYPTRAIGAREVG</sequence>
<evidence type="ECO:0000313" key="3">
    <source>
        <dbReference type="Proteomes" id="UP000326837"/>
    </source>
</evidence>
<dbReference type="Proteomes" id="UP000326837">
    <property type="component" value="Chromosome"/>
</dbReference>
<gene>
    <name evidence="2" type="ORF">PLANPX_5827</name>
</gene>
<keyword evidence="3" id="KW-1185">Reference proteome</keyword>
<accession>A0A5K7XIH3</accession>
<dbReference type="AlphaFoldDB" id="A0A5K7XIH3"/>
<dbReference type="EMBL" id="AP021861">
    <property type="protein sequence ID" value="BBO36215.1"/>
    <property type="molecule type" value="Genomic_DNA"/>
</dbReference>
<protein>
    <submittedName>
        <fullName evidence="2">Uncharacterized protein</fullName>
    </submittedName>
</protein>
<feature type="region of interest" description="Disordered" evidence="1">
    <location>
        <begin position="1"/>
        <end position="39"/>
    </location>
</feature>
<dbReference type="KEGG" id="lpav:PLANPX_5827"/>